<name>A0A7X2X3W6_STRPA</name>
<dbReference type="SUPFAM" id="SSF53474">
    <property type="entry name" value="alpha/beta-Hydrolases"/>
    <property type="match status" value="1"/>
</dbReference>
<dbReference type="RefSeq" id="WP_129824483.1">
    <property type="nucleotide sequence ID" value="NZ_RCYS01000003.1"/>
</dbReference>
<evidence type="ECO:0000313" key="2">
    <source>
        <dbReference type="Proteomes" id="UP000441330"/>
    </source>
</evidence>
<sequence>MAENLNFNDQQNVKTALLEYEKNIKVGREFDIGPKNEEYIGHVSHIYDSTNGNEEQVFVLTNNGMGINEDPVPYSASDEDRAQIHDVTVLMKGSETEISTQKLLHDTFTDWVKTDLPAASNILNPVGASEYATDYAKNYARDKAKDSFNNAVEAFEDAIIPTSVNLPPEATPVGRFIQKALDNPVSNFVQEKASDVAGFFAERTAEEQVKFPTLMGAAFLKKYNELTGTFPPPQFKDAAAHLKEVIRKYPNAKIDLYGHSLGSMDIQYALACLTEEEASHIGTVHLYNGPNAYSILTPEQKARIDSLKYKIYNHIDHKDLVSLGYQDSGSKESSGIVKHLKTKNLKNTGLQHMMHGYIYDKNGNLVLEKGTEAITRKEIIEERMKVYYRLKDKLQKTGGGLSSSERIYLDALQARLASDELIRVVDEGLEQAQKSKAQLDTDLETLEKVLQTVPKGFILNLAEVEEAYAQAGATRQTVVTEVRERFDNRLAAYQSLSNEFHALSEQVNAGIELLKAKDQEIAGEMNQWEQLVY</sequence>
<dbReference type="EMBL" id="WMZJ01000003">
    <property type="protein sequence ID" value="MTS54275.1"/>
    <property type="molecule type" value="Genomic_DNA"/>
</dbReference>
<comment type="caution">
    <text evidence="1">The sequence shown here is derived from an EMBL/GenBank/DDBJ whole genome shotgun (WGS) entry which is preliminary data.</text>
</comment>
<evidence type="ECO:0008006" key="3">
    <source>
        <dbReference type="Google" id="ProtNLM"/>
    </source>
</evidence>
<gene>
    <name evidence="1" type="ORF">GMC94_05190</name>
</gene>
<proteinExistence type="predicted"/>
<dbReference type="Gene3D" id="3.40.50.1820">
    <property type="entry name" value="alpha/beta hydrolase"/>
    <property type="match status" value="1"/>
</dbReference>
<reference evidence="1 2" key="1">
    <citation type="journal article" date="2019" name="Nat. Med.">
        <title>A library of human gut bacterial isolates paired with longitudinal multiomics data enables mechanistic microbiome research.</title>
        <authorList>
            <person name="Poyet M."/>
            <person name="Groussin M."/>
            <person name="Gibbons S.M."/>
            <person name="Avila-Pacheco J."/>
            <person name="Jiang X."/>
            <person name="Kearney S.M."/>
            <person name="Perrotta A.R."/>
            <person name="Berdy B."/>
            <person name="Zhao S."/>
            <person name="Lieberman T.D."/>
            <person name="Swanson P.K."/>
            <person name="Smith M."/>
            <person name="Roesemann S."/>
            <person name="Alexander J.E."/>
            <person name="Rich S.A."/>
            <person name="Livny J."/>
            <person name="Vlamakis H."/>
            <person name="Clish C."/>
            <person name="Bullock K."/>
            <person name="Deik A."/>
            <person name="Scott J."/>
            <person name="Pierce K.A."/>
            <person name="Xavier R.J."/>
            <person name="Alm E.J."/>
        </authorList>
    </citation>
    <scope>NUCLEOTIDE SEQUENCE [LARGE SCALE GENOMIC DNA]</scope>
    <source>
        <strain evidence="1 2">BIOML-A1</strain>
    </source>
</reference>
<dbReference type="Proteomes" id="UP000441330">
    <property type="component" value="Unassembled WGS sequence"/>
</dbReference>
<accession>A0A7X2X3W6</accession>
<dbReference type="InterPro" id="IPR029058">
    <property type="entry name" value="AB_hydrolase_fold"/>
</dbReference>
<protein>
    <recommendedName>
        <fullName evidence="3">DUF2974 domain-containing protein</fullName>
    </recommendedName>
</protein>
<organism evidence="1 2">
    <name type="scientific">Streptococcus parasanguinis</name>
    <dbReference type="NCBI Taxonomy" id="1318"/>
    <lineage>
        <taxon>Bacteria</taxon>
        <taxon>Bacillati</taxon>
        <taxon>Bacillota</taxon>
        <taxon>Bacilli</taxon>
        <taxon>Lactobacillales</taxon>
        <taxon>Streptococcaceae</taxon>
        <taxon>Streptococcus</taxon>
    </lineage>
</organism>
<dbReference type="AlphaFoldDB" id="A0A7X2X3W6"/>
<evidence type="ECO:0000313" key="1">
    <source>
        <dbReference type="EMBL" id="MTS54275.1"/>
    </source>
</evidence>